<keyword evidence="5" id="KW-0961">Cell wall biogenesis/degradation</keyword>
<evidence type="ECO:0000256" key="2">
    <source>
        <dbReference type="ARBA" id="ARBA00007553"/>
    </source>
</evidence>
<comment type="similarity">
    <text evidence="2">Belongs to the N-acetylmuramoyl-L-alanine amidase 2 family.</text>
</comment>
<organism evidence="9 10">
    <name type="scientific">Bacillus gobiensis</name>
    <dbReference type="NCBI Taxonomy" id="1441095"/>
    <lineage>
        <taxon>Bacteria</taxon>
        <taxon>Bacillati</taxon>
        <taxon>Bacillota</taxon>
        <taxon>Bacilli</taxon>
        <taxon>Bacillales</taxon>
        <taxon>Bacillaceae</taxon>
        <taxon>Bacillus</taxon>
    </lineage>
</organism>
<dbReference type="InterPro" id="IPR051206">
    <property type="entry name" value="NAMLAA_amidase_2"/>
</dbReference>
<dbReference type="Gene3D" id="3.40.80.10">
    <property type="entry name" value="Peptidoglycan recognition protein-like"/>
    <property type="match status" value="1"/>
</dbReference>
<keyword evidence="4" id="KW-0378">Hydrolase</keyword>
<keyword evidence="10" id="KW-1185">Reference proteome</keyword>
<dbReference type="PANTHER" id="PTHR30417:SF1">
    <property type="entry name" value="N-ACETYLMURAMOYL-L-ALANINE AMIDASE AMID"/>
    <property type="match status" value="1"/>
</dbReference>
<dbReference type="SMART" id="SM00644">
    <property type="entry name" value="Ami_2"/>
    <property type="match status" value="1"/>
</dbReference>
<dbReference type="InterPro" id="IPR002477">
    <property type="entry name" value="Peptidoglycan-bd-like"/>
</dbReference>
<evidence type="ECO:0000256" key="7">
    <source>
        <dbReference type="ARBA" id="ARBA00032390"/>
    </source>
</evidence>
<evidence type="ECO:0000256" key="5">
    <source>
        <dbReference type="ARBA" id="ARBA00023316"/>
    </source>
</evidence>
<dbReference type="PATRIC" id="fig|1441095.3.peg.1968"/>
<dbReference type="InterPro" id="IPR036365">
    <property type="entry name" value="PGBD-like_sf"/>
</dbReference>
<evidence type="ECO:0000313" key="10">
    <source>
        <dbReference type="Proteomes" id="UP000067625"/>
    </source>
</evidence>
<evidence type="ECO:0000256" key="6">
    <source>
        <dbReference type="ARBA" id="ARBA00030881"/>
    </source>
</evidence>
<evidence type="ECO:0000313" key="9">
    <source>
        <dbReference type="EMBL" id="ALC81721.1"/>
    </source>
</evidence>
<dbReference type="EMBL" id="CP012600">
    <property type="protein sequence ID" value="ALC81721.1"/>
    <property type="molecule type" value="Genomic_DNA"/>
</dbReference>
<name>A0A0M4FR10_9BACI</name>
<protein>
    <recommendedName>
        <fullName evidence="3">N-acetylmuramoyl-L-alanine amidase</fullName>
        <ecNumber evidence="3">3.5.1.28</ecNumber>
    </recommendedName>
    <alternativeName>
        <fullName evidence="7">Autolysin</fullName>
    </alternativeName>
    <alternativeName>
        <fullName evidence="6">Cell wall hydrolase</fullName>
    </alternativeName>
</protein>
<dbReference type="InterPro" id="IPR036505">
    <property type="entry name" value="Amidase/PGRP_sf"/>
</dbReference>
<dbReference type="GO" id="GO:0009254">
    <property type="term" value="P:peptidoglycan turnover"/>
    <property type="evidence" value="ECO:0007669"/>
    <property type="project" value="TreeGrafter"/>
</dbReference>
<dbReference type="OrthoDB" id="9794294at2"/>
<dbReference type="GO" id="GO:0009253">
    <property type="term" value="P:peptidoglycan catabolic process"/>
    <property type="evidence" value="ECO:0007669"/>
    <property type="project" value="InterPro"/>
</dbReference>
<dbReference type="GO" id="GO:0071555">
    <property type="term" value="P:cell wall organization"/>
    <property type="evidence" value="ECO:0007669"/>
    <property type="project" value="UniProtKB-KW"/>
</dbReference>
<evidence type="ECO:0000259" key="8">
    <source>
        <dbReference type="SMART" id="SM00644"/>
    </source>
</evidence>
<dbReference type="PANTHER" id="PTHR30417">
    <property type="entry name" value="N-ACETYLMURAMOYL-L-ALANINE AMIDASE AMID"/>
    <property type="match status" value="1"/>
</dbReference>
<dbReference type="EC" id="3.5.1.28" evidence="3"/>
<evidence type="ECO:0000256" key="3">
    <source>
        <dbReference type="ARBA" id="ARBA00011901"/>
    </source>
</evidence>
<accession>A0A0M4FR10</accession>
<dbReference type="AlphaFoldDB" id="A0A0M4FR10"/>
<evidence type="ECO:0000256" key="4">
    <source>
        <dbReference type="ARBA" id="ARBA00022801"/>
    </source>
</evidence>
<dbReference type="Gene3D" id="1.10.101.10">
    <property type="entry name" value="PGBD-like superfamily/PGBD"/>
    <property type="match status" value="2"/>
</dbReference>
<comment type="catalytic activity">
    <reaction evidence="1">
        <text>Hydrolyzes the link between N-acetylmuramoyl residues and L-amino acid residues in certain cell-wall glycopeptides.</text>
        <dbReference type="EC" id="3.5.1.28"/>
    </reaction>
</comment>
<dbReference type="Pfam" id="PF01471">
    <property type="entry name" value="PG_binding_1"/>
    <property type="match status" value="2"/>
</dbReference>
<dbReference type="InterPro" id="IPR036366">
    <property type="entry name" value="PGBDSf"/>
</dbReference>
<dbReference type="InterPro" id="IPR002502">
    <property type="entry name" value="Amidase_domain"/>
</dbReference>
<dbReference type="SUPFAM" id="SSF47090">
    <property type="entry name" value="PGBD-like"/>
    <property type="match status" value="2"/>
</dbReference>
<reference evidence="9 10" key="2">
    <citation type="journal article" date="2016" name="Int. J. Syst. Evol. Microbiol.">
        <title>Bacillus gobiensis sp. nov., isolated from a soil sample.</title>
        <authorList>
            <person name="Liu B."/>
            <person name="Liu G.H."/>
            <person name="Cetin S."/>
            <person name="Schumann P."/>
            <person name="Pan Z.Z."/>
            <person name="Chen Q.Q."/>
        </authorList>
    </citation>
    <scope>NUCLEOTIDE SEQUENCE [LARGE SCALE GENOMIC DNA]</scope>
    <source>
        <strain evidence="9 10">FJAT-4402</strain>
    </source>
</reference>
<reference evidence="10" key="1">
    <citation type="submission" date="2015-08" db="EMBL/GenBank/DDBJ databases">
        <title>Genome sequencing project for genomic taxonomy and phylogenomics of Bacillus-like bacteria.</title>
        <authorList>
            <person name="Liu B."/>
            <person name="Wang J."/>
            <person name="Zhu Y."/>
            <person name="Liu G."/>
            <person name="Chen Q."/>
            <person name="Chen Z."/>
            <person name="Lan J."/>
            <person name="Che J."/>
            <person name="Ge C."/>
            <person name="Shi H."/>
            <person name="Pan Z."/>
            <person name="Liu X."/>
        </authorList>
    </citation>
    <scope>NUCLEOTIDE SEQUENCE [LARGE SCALE GENOMIC DNA]</scope>
    <source>
        <strain evidence="10">FJAT-4402</strain>
    </source>
</reference>
<feature type="domain" description="N-acetylmuramoyl-L-alanine amidase" evidence="8">
    <location>
        <begin position="17"/>
        <end position="153"/>
    </location>
</feature>
<evidence type="ECO:0000256" key="1">
    <source>
        <dbReference type="ARBA" id="ARBA00001561"/>
    </source>
</evidence>
<dbReference type="Proteomes" id="UP000067625">
    <property type="component" value="Chromosome"/>
</dbReference>
<dbReference type="STRING" id="1441095.AM592_08955"/>
<sequence>MAISTKYSIEHRIIAKGKSRSGLPLTGKVLFIVAHETGNNSADADDHFTYFNRHVIASSAHAFIDDTKILEIIPLNEQAFHVQFQKPMDNIMFGADANTRAIGVELCRTGSFAKAYDRYIWYFAYLCRKFGLNPKKDIVSHKVLDPKRRYDPQSWLQPHGISWERFISDVKKVYNAWTGGSVKVEAPKTGVKDAATSNPEKVLRKSSKGAAVKELQKKLIAAGFKLPKYGADGDYGNEVVDTVKVFQKAVGITADGIYGPVTDSKLENYKKSVKKKTSRSSVVPYPGHLIKRGFCGKDMERIQRAVGVVADGIYGPATERAVKAYQKRHSLAADGIVGPDTWNVMF</sequence>
<dbReference type="SUPFAM" id="SSF55846">
    <property type="entry name" value="N-acetylmuramoyl-L-alanine amidase-like"/>
    <property type="match status" value="1"/>
</dbReference>
<dbReference type="Pfam" id="PF01510">
    <property type="entry name" value="Amidase_2"/>
    <property type="match status" value="1"/>
</dbReference>
<dbReference type="CDD" id="cd06583">
    <property type="entry name" value="PGRP"/>
    <property type="match status" value="1"/>
</dbReference>
<gene>
    <name evidence="9" type="ORF">AM592_08955</name>
</gene>
<proteinExistence type="inferred from homology"/>
<dbReference type="GO" id="GO:0008745">
    <property type="term" value="F:N-acetylmuramoyl-L-alanine amidase activity"/>
    <property type="evidence" value="ECO:0007669"/>
    <property type="project" value="UniProtKB-EC"/>
</dbReference>